<comment type="caution">
    <text evidence="2">The sequence shown here is derived from an EMBL/GenBank/DDBJ whole genome shotgun (WGS) entry which is preliminary data.</text>
</comment>
<proteinExistence type="predicted"/>
<gene>
    <name evidence="2" type="ORF">ATANTOWER_030415</name>
</gene>
<evidence type="ECO:0000313" key="2">
    <source>
        <dbReference type="EMBL" id="MED6234454.1"/>
    </source>
</evidence>
<evidence type="ECO:0000313" key="3">
    <source>
        <dbReference type="Proteomes" id="UP001345963"/>
    </source>
</evidence>
<sequence>MSLFWQTDITLQLDPRVSYDHRSYAAYRIKLCYREFPVETMSLRSRVKQFPGPKDGQQEPHHHGYGNVQFGGRQNELLPTAKEVSCS</sequence>
<accession>A0ABU7A8N7</accession>
<dbReference type="EMBL" id="JAHUTI010008157">
    <property type="protein sequence ID" value="MED6234454.1"/>
    <property type="molecule type" value="Genomic_DNA"/>
</dbReference>
<name>A0ABU7A8N7_9TELE</name>
<reference evidence="2 3" key="1">
    <citation type="submission" date="2021-07" db="EMBL/GenBank/DDBJ databases">
        <authorList>
            <person name="Palmer J.M."/>
        </authorList>
    </citation>
    <scope>NUCLEOTIDE SEQUENCE [LARGE SCALE GENOMIC DNA]</scope>
    <source>
        <strain evidence="2 3">AT_MEX2019</strain>
        <tissue evidence="2">Muscle</tissue>
    </source>
</reference>
<feature type="region of interest" description="Disordered" evidence="1">
    <location>
        <begin position="48"/>
        <end position="87"/>
    </location>
</feature>
<organism evidence="2 3">
    <name type="scientific">Ataeniobius toweri</name>
    <dbReference type="NCBI Taxonomy" id="208326"/>
    <lineage>
        <taxon>Eukaryota</taxon>
        <taxon>Metazoa</taxon>
        <taxon>Chordata</taxon>
        <taxon>Craniata</taxon>
        <taxon>Vertebrata</taxon>
        <taxon>Euteleostomi</taxon>
        <taxon>Actinopterygii</taxon>
        <taxon>Neopterygii</taxon>
        <taxon>Teleostei</taxon>
        <taxon>Neoteleostei</taxon>
        <taxon>Acanthomorphata</taxon>
        <taxon>Ovalentaria</taxon>
        <taxon>Atherinomorphae</taxon>
        <taxon>Cyprinodontiformes</taxon>
        <taxon>Goodeidae</taxon>
        <taxon>Ataeniobius</taxon>
    </lineage>
</organism>
<keyword evidence="3" id="KW-1185">Reference proteome</keyword>
<protein>
    <submittedName>
        <fullName evidence="2">Uncharacterized protein</fullName>
    </submittedName>
</protein>
<dbReference type="Proteomes" id="UP001345963">
    <property type="component" value="Unassembled WGS sequence"/>
</dbReference>
<evidence type="ECO:0000256" key="1">
    <source>
        <dbReference type="SAM" id="MobiDB-lite"/>
    </source>
</evidence>